<keyword evidence="5" id="KW-0448">Lipopolysaccharide biosynthesis</keyword>
<dbReference type="PANTHER" id="PTHR48090:SF3">
    <property type="entry name" value="UNDECAPRENYL-PHOSPHATE 4-DEOXY-4-FORMAMIDO-L-ARABINOSE TRANSFERASE"/>
    <property type="match status" value="1"/>
</dbReference>
<organism evidence="9 10">
    <name type="scientific">Desulfobaculum bizertense DSM 18034</name>
    <dbReference type="NCBI Taxonomy" id="1121442"/>
    <lineage>
        <taxon>Bacteria</taxon>
        <taxon>Pseudomonadati</taxon>
        <taxon>Thermodesulfobacteriota</taxon>
        <taxon>Desulfovibrionia</taxon>
        <taxon>Desulfovibrionales</taxon>
        <taxon>Desulfovibrionaceae</taxon>
        <taxon>Desulfobaculum</taxon>
    </lineage>
</organism>
<evidence type="ECO:0000259" key="8">
    <source>
        <dbReference type="Pfam" id="PF00535"/>
    </source>
</evidence>
<evidence type="ECO:0000256" key="1">
    <source>
        <dbReference type="ARBA" id="ARBA00022475"/>
    </source>
</evidence>
<dbReference type="STRING" id="1121442.SAMN02745702_00151"/>
<sequence>MNNIKTATLVIPVFNEEENLPILFKEISKAMDRTIVEWTVLFVDDASTDTSLEVIKNLAEQDEHVRYLAFAQNCGQSAAFGAGFAAAKSDVIITMDADLQNDPADIPAMIQNMQTNDADMVIGWRVNRKDTAVKRVSSRIANKVRNAMTKEVGVHDTGCSLKIMRTDMAQKLPMFTGMHRFLPTLMKMHGAKVEEQPVNHRHRQHGVSKYGTWDRLKASSYDLIAVRWMQQRFVQYQIKEKN</sequence>
<feature type="domain" description="Glycosyltransferase 2-like" evidence="8">
    <location>
        <begin position="9"/>
        <end position="170"/>
    </location>
</feature>
<evidence type="ECO:0000256" key="3">
    <source>
        <dbReference type="ARBA" id="ARBA00022679"/>
    </source>
</evidence>
<proteinExistence type="predicted"/>
<dbReference type="Proteomes" id="UP000189733">
    <property type="component" value="Unassembled WGS sequence"/>
</dbReference>
<dbReference type="InterPro" id="IPR029044">
    <property type="entry name" value="Nucleotide-diphossugar_trans"/>
</dbReference>
<evidence type="ECO:0000256" key="7">
    <source>
        <dbReference type="ARBA" id="ARBA00023136"/>
    </source>
</evidence>
<dbReference type="RefSeq" id="WP_078683481.1">
    <property type="nucleotide sequence ID" value="NZ_FUYA01000001.1"/>
</dbReference>
<dbReference type="GO" id="GO:0005886">
    <property type="term" value="C:plasma membrane"/>
    <property type="evidence" value="ECO:0007669"/>
    <property type="project" value="TreeGrafter"/>
</dbReference>
<evidence type="ECO:0000256" key="4">
    <source>
        <dbReference type="ARBA" id="ARBA00022692"/>
    </source>
</evidence>
<keyword evidence="4" id="KW-0812">Transmembrane</keyword>
<dbReference type="SUPFAM" id="SSF53448">
    <property type="entry name" value="Nucleotide-diphospho-sugar transferases"/>
    <property type="match status" value="1"/>
</dbReference>
<protein>
    <submittedName>
        <fullName evidence="9">Glycosyltransferase involved in cell wall bisynthesis</fullName>
    </submittedName>
</protein>
<keyword evidence="3 9" id="KW-0808">Transferase</keyword>
<keyword evidence="2" id="KW-0328">Glycosyltransferase</keyword>
<evidence type="ECO:0000256" key="2">
    <source>
        <dbReference type="ARBA" id="ARBA00022676"/>
    </source>
</evidence>
<dbReference type="EMBL" id="FUYA01000001">
    <property type="protein sequence ID" value="SKA63514.1"/>
    <property type="molecule type" value="Genomic_DNA"/>
</dbReference>
<dbReference type="Gene3D" id="3.90.550.10">
    <property type="entry name" value="Spore Coat Polysaccharide Biosynthesis Protein SpsA, Chain A"/>
    <property type="match status" value="1"/>
</dbReference>
<dbReference type="GO" id="GO:0009103">
    <property type="term" value="P:lipopolysaccharide biosynthetic process"/>
    <property type="evidence" value="ECO:0007669"/>
    <property type="project" value="UniProtKB-KW"/>
</dbReference>
<evidence type="ECO:0000256" key="5">
    <source>
        <dbReference type="ARBA" id="ARBA00022985"/>
    </source>
</evidence>
<dbReference type="OrthoDB" id="9802649at2"/>
<reference evidence="9 10" key="1">
    <citation type="submission" date="2017-02" db="EMBL/GenBank/DDBJ databases">
        <authorList>
            <person name="Peterson S.W."/>
        </authorList>
    </citation>
    <scope>NUCLEOTIDE SEQUENCE [LARGE SCALE GENOMIC DNA]</scope>
    <source>
        <strain evidence="9 10">DSM 18034</strain>
    </source>
</reference>
<evidence type="ECO:0000256" key="6">
    <source>
        <dbReference type="ARBA" id="ARBA00022989"/>
    </source>
</evidence>
<dbReference type="InterPro" id="IPR001173">
    <property type="entry name" value="Glyco_trans_2-like"/>
</dbReference>
<dbReference type="GO" id="GO:0099621">
    <property type="term" value="F:undecaprenyl-phosphate 4-deoxy-4-formamido-L-arabinose transferase activity"/>
    <property type="evidence" value="ECO:0007669"/>
    <property type="project" value="TreeGrafter"/>
</dbReference>
<evidence type="ECO:0000313" key="10">
    <source>
        <dbReference type="Proteomes" id="UP000189733"/>
    </source>
</evidence>
<keyword evidence="10" id="KW-1185">Reference proteome</keyword>
<dbReference type="Pfam" id="PF00535">
    <property type="entry name" value="Glycos_transf_2"/>
    <property type="match status" value="1"/>
</dbReference>
<dbReference type="CDD" id="cd04187">
    <property type="entry name" value="DPM1_like_bac"/>
    <property type="match status" value="1"/>
</dbReference>
<accession>A0A1T4VEW1</accession>
<name>A0A1T4VEW1_9BACT</name>
<keyword evidence="6" id="KW-1133">Transmembrane helix</keyword>
<dbReference type="PANTHER" id="PTHR48090">
    <property type="entry name" value="UNDECAPRENYL-PHOSPHATE 4-DEOXY-4-FORMAMIDO-L-ARABINOSE TRANSFERASE-RELATED"/>
    <property type="match status" value="1"/>
</dbReference>
<dbReference type="InterPro" id="IPR050256">
    <property type="entry name" value="Glycosyltransferase_2"/>
</dbReference>
<keyword evidence="7" id="KW-0472">Membrane</keyword>
<evidence type="ECO:0000313" key="9">
    <source>
        <dbReference type="EMBL" id="SKA63514.1"/>
    </source>
</evidence>
<keyword evidence="1" id="KW-1003">Cell membrane</keyword>
<dbReference type="AlphaFoldDB" id="A0A1T4VEW1"/>
<gene>
    <name evidence="9" type="ORF">SAMN02745702_00151</name>
</gene>